<gene>
    <name evidence="9" type="primary">asnB</name>
    <name evidence="9" type="ORF">CSC3H3_15445</name>
</gene>
<evidence type="ECO:0000313" key="9">
    <source>
        <dbReference type="EMBL" id="AUG53959.1"/>
    </source>
</evidence>
<dbReference type="CDD" id="cd00712">
    <property type="entry name" value="AsnB"/>
    <property type="match status" value="1"/>
</dbReference>
<keyword evidence="5" id="KW-0067">ATP-binding</keyword>
<evidence type="ECO:0000256" key="3">
    <source>
        <dbReference type="ARBA" id="ARBA00012737"/>
    </source>
</evidence>
<dbReference type="CDD" id="cd01991">
    <property type="entry name" value="Asn_synthase_B_C"/>
    <property type="match status" value="1"/>
</dbReference>
<dbReference type="SUPFAM" id="SSF52402">
    <property type="entry name" value="Adenine nucleotide alpha hydrolases-like"/>
    <property type="match status" value="1"/>
</dbReference>
<dbReference type="Proteomes" id="UP000233458">
    <property type="component" value="Chromosome"/>
</dbReference>
<dbReference type="EC" id="6.3.5.4" evidence="3"/>
<keyword evidence="4" id="KW-0547">Nucleotide-binding</keyword>
<dbReference type="Gene3D" id="3.60.20.10">
    <property type="entry name" value="Glutamine Phosphoribosylpyrophosphate, subunit 1, domain 1"/>
    <property type="match status" value="1"/>
</dbReference>
<comment type="catalytic activity">
    <reaction evidence="7">
        <text>L-aspartate + L-glutamine + ATP + H2O = L-asparagine + L-glutamate + AMP + diphosphate + H(+)</text>
        <dbReference type="Rhea" id="RHEA:12228"/>
        <dbReference type="ChEBI" id="CHEBI:15377"/>
        <dbReference type="ChEBI" id="CHEBI:15378"/>
        <dbReference type="ChEBI" id="CHEBI:29985"/>
        <dbReference type="ChEBI" id="CHEBI:29991"/>
        <dbReference type="ChEBI" id="CHEBI:30616"/>
        <dbReference type="ChEBI" id="CHEBI:33019"/>
        <dbReference type="ChEBI" id="CHEBI:58048"/>
        <dbReference type="ChEBI" id="CHEBI:58359"/>
        <dbReference type="ChEBI" id="CHEBI:456215"/>
        <dbReference type="EC" id="6.3.5.4"/>
    </reaction>
</comment>
<keyword evidence="10" id="KW-1185">Reference proteome</keyword>
<protein>
    <recommendedName>
        <fullName evidence="3">asparagine synthase (glutamine-hydrolyzing)</fullName>
        <ecNumber evidence="3">6.3.5.4</ecNumber>
    </recommendedName>
</protein>
<evidence type="ECO:0000256" key="7">
    <source>
        <dbReference type="ARBA" id="ARBA00048741"/>
    </source>
</evidence>
<dbReference type="EMBL" id="CP024199">
    <property type="protein sequence ID" value="AUG53959.1"/>
    <property type="molecule type" value="Genomic_DNA"/>
</dbReference>
<reference evidence="9 10" key="1">
    <citation type="submission" date="2017-10" db="EMBL/GenBank/DDBJ databases">
        <title>Biodiversity and function of Thalassospira species in the particle-attached aromatic-hydrocarbon-degrading consortia from the surface seawater of the China South Sea.</title>
        <authorList>
            <person name="Dong C."/>
            <person name="Liu R."/>
            <person name="Shao Z."/>
        </authorList>
    </citation>
    <scope>NUCLEOTIDE SEQUENCE [LARGE SCALE GENOMIC DNA]</scope>
    <source>
        <strain evidence="9 10">CSC3H3</strain>
    </source>
</reference>
<dbReference type="InterPro" id="IPR001962">
    <property type="entry name" value="Asn_synthase"/>
</dbReference>
<dbReference type="PANTHER" id="PTHR43284:SF1">
    <property type="entry name" value="ASPARAGINE SYNTHETASE"/>
    <property type="match status" value="1"/>
</dbReference>
<dbReference type="Pfam" id="PF00733">
    <property type="entry name" value="Asn_synthase"/>
    <property type="match status" value="1"/>
</dbReference>
<evidence type="ECO:0000256" key="5">
    <source>
        <dbReference type="ARBA" id="ARBA00022840"/>
    </source>
</evidence>
<name>A0ABM6QBQ3_9PROT</name>
<accession>A0ABM6QBQ3</accession>
<dbReference type="InterPro" id="IPR029055">
    <property type="entry name" value="Ntn_hydrolases_N"/>
</dbReference>
<feature type="domain" description="Glutamine amidotransferase type-2" evidence="8">
    <location>
        <begin position="5"/>
        <end position="215"/>
    </location>
</feature>
<dbReference type="Gene3D" id="3.40.50.620">
    <property type="entry name" value="HUPs"/>
    <property type="match status" value="1"/>
</dbReference>
<evidence type="ECO:0000259" key="8">
    <source>
        <dbReference type="PROSITE" id="PS51278"/>
    </source>
</evidence>
<dbReference type="InterPro" id="IPR017932">
    <property type="entry name" value="GATase_2_dom"/>
</dbReference>
<evidence type="ECO:0000256" key="2">
    <source>
        <dbReference type="ARBA" id="ARBA00005752"/>
    </source>
</evidence>
<dbReference type="InterPro" id="IPR051786">
    <property type="entry name" value="ASN_synthetase/amidase"/>
</dbReference>
<dbReference type="PIRSF" id="PIRSF001589">
    <property type="entry name" value="Asn_synthetase_glu-h"/>
    <property type="match status" value="1"/>
</dbReference>
<organism evidence="9 10">
    <name type="scientific">Thalassospira marina</name>
    <dbReference type="NCBI Taxonomy" id="2048283"/>
    <lineage>
        <taxon>Bacteria</taxon>
        <taxon>Pseudomonadati</taxon>
        <taxon>Pseudomonadota</taxon>
        <taxon>Alphaproteobacteria</taxon>
        <taxon>Rhodospirillales</taxon>
        <taxon>Thalassospiraceae</taxon>
        <taxon>Thalassospira</taxon>
    </lineage>
</organism>
<evidence type="ECO:0000256" key="4">
    <source>
        <dbReference type="ARBA" id="ARBA00022741"/>
    </source>
</evidence>
<proteinExistence type="inferred from homology"/>
<dbReference type="InterPro" id="IPR006426">
    <property type="entry name" value="Asn_synth_AEB"/>
</dbReference>
<dbReference type="SUPFAM" id="SSF56235">
    <property type="entry name" value="N-terminal nucleophile aminohydrolases (Ntn hydrolases)"/>
    <property type="match status" value="1"/>
</dbReference>
<comment type="similarity">
    <text evidence="2">Belongs to the asparagine synthetase family.</text>
</comment>
<dbReference type="Pfam" id="PF13537">
    <property type="entry name" value="GATase_7"/>
    <property type="match status" value="1"/>
</dbReference>
<dbReference type="PANTHER" id="PTHR43284">
    <property type="entry name" value="ASPARAGINE SYNTHETASE (GLUTAMINE-HYDROLYZING)"/>
    <property type="match status" value="1"/>
</dbReference>
<dbReference type="InterPro" id="IPR014729">
    <property type="entry name" value="Rossmann-like_a/b/a_fold"/>
</dbReference>
<dbReference type="InterPro" id="IPR033738">
    <property type="entry name" value="AsnB_N"/>
</dbReference>
<dbReference type="PROSITE" id="PS51278">
    <property type="entry name" value="GATASE_TYPE_2"/>
    <property type="match status" value="1"/>
</dbReference>
<evidence type="ECO:0000313" key="10">
    <source>
        <dbReference type="Proteomes" id="UP000233458"/>
    </source>
</evidence>
<keyword evidence="6" id="KW-0315">Glutamine amidotransferase</keyword>
<dbReference type="NCBIfam" id="TIGR01536">
    <property type="entry name" value="asn_synth_AEB"/>
    <property type="match status" value="1"/>
</dbReference>
<comment type="pathway">
    <text evidence="1">Amino-acid biosynthesis; L-asparagine biosynthesis; L-asparagine from L-aspartate (L-Gln route): step 1/1.</text>
</comment>
<sequence>MQYMCGIFGHNQAEIASIENSHAALNTLTHRGPDNWGYELCNGIYLGHRRLSILDLSEKGRQPMLAQNVYLTVNGEIYNYKELRRNLIDEFDVTFTSESDSEVLLHGYIHWGINRLLQLVDGMFALSIYDVSTNTIILARDHVGIKPIYYWHEDKKFAWASELKAIESYVGKTKLSIDSTAVYDFMTYLYVPCPKTVYQNVFKLEPGHYVEFDALSGELCKTRYWELEVCPRHDVVDWGDYIREAMSISVKSQLVSDVPVGFFLSGGVDSSVVCFEASKTLEKLQTFSIGHMDKESDESPFARMVAKAIGSTHLERFFSTDVANNNFELLRQLYDEPFGDVSALPTNEVCRLAREHVTVVLTGDGGDELFGGYVPYANAENIFSSEKNPKSWIRPLCVAVKTYAPHRSIVKKAQRFEVKTLSDPMEKWAAAKGGLVCSDPLKRRWAKAHNIPADYDDFWYYRKFDRPDLGARTRAQFIDFHTYMHDSVLTKVDRASMAVALETRVPFLSKKMISAAWSIPEEIRYCNGDLKGILKQSYDQFLPHAALYRRKQGFSVGRIGKKDRLYDRAKNVPKQILQKLFPELLSGRQV</sequence>
<evidence type="ECO:0000256" key="1">
    <source>
        <dbReference type="ARBA" id="ARBA00005187"/>
    </source>
</evidence>
<evidence type="ECO:0000256" key="6">
    <source>
        <dbReference type="ARBA" id="ARBA00022962"/>
    </source>
</evidence>